<dbReference type="Pfam" id="PF19850">
    <property type="entry name" value="DUF6325"/>
    <property type="match status" value="1"/>
</dbReference>
<dbReference type="AlphaFoldDB" id="A0A9W6LYR8"/>
<reference evidence="1" key="2">
    <citation type="submission" date="2023-01" db="EMBL/GenBank/DDBJ databases">
        <authorList>
            <person name="Sun Q."/>
            <person name="Evtushenko L."/>
        </authorList>
    </citation>
    <scope>NUCLEOTIDE SEQUENCE</scope>
    <source>
        <strain evidence="1">VKM Ac-1401</strain>
    </source>
</reference>
<comment type="caution">
    <text evidence="1">The sequence shown here is derived from an EMBL/GenBank/DDBJ whole genome shotgun (WGS) entry which is preliminary data.</text>
</comment>
<dbReference type="Proteomes" id="UP001142372">
    <property type="component" value="Unassembled WGS sequence"/>
</dbReference>
<sequence>MHIAVLPDVSQCVGPAARMLATGARTPPPPLYTVRDAADSVARAASWPHGERGAQMTDFEYGPAEFIVAQFAGDRPSPGVVQAILDLVDTGTVRLLDLLFVSRAPSGEVQVSEFEDVGDEFGFASITLEASGLAGAEDVDDITELIEPGTSGAILVLEHIWAKDLANRFFAAGGSVVHAERIPAPVVNAVLAEAAD</sequence>
<accession>A0A9W6LYR8</accession>
<reference evidence="1" key="1">
    <citation type="journal article" date="2014" name="Int. J. Syst. Evol. Microbiol.">
        <title>Complete genome sequence of Corynebacterium casei LMG S-19264T (=DSM 44701T), isolated from a smear-ripened cheese.</title>
        <authorList>
            <consortium name="US DOE Joint Genome Institute (JGI-PGF)"/>
            <person name="Walter F."/>
            <person name="Albersmeier A."/>
            <person name="Kalinowski J."/>
            <person name="Ruckert C."/>
        </authorList>
    </citation>
    <scope>NUCLEOTIDE SEQUENCE</scope>
    <source>
        <strain evidence="1">VKM Ac-1401</strain>
    </source>
</reference>
<evidence type="ECO:0000313" key="2">
    <source>
        <dbReference type="Proteomes" id="UP001142372"/>
    </source>
</evidence>
<evidence type="ECO:0000313" key="1">
    <source>
        <dbReference type="EMBL" id="GLJ75106.1"/>
    </source>
</evidence>
<name>A0A9W6LYR8_9MICO</name>
<dbReference type="EMBL" id="BSEN01000002">
    <property type="protein sequence ID" value="GLJ75106.1"/>
    <property type="molecule type" value="Genomic_DNA"/>
</dbReference>
<keyword evidence="2" id="KW-1185">Reference proteome</keyword>
<dbReference type="InterPro" id="IPR046288">
    <property type="entry name" value="DUF6325"/>
</dbReference>
<gene>
    <name evidence="1" type="ORF">GCM10017584_06790</name>
</gene>
<organism evidence="1 2">
    <name type="scientific">Leifsonia poae</name>
    <dbReference type="NCBI Taxonomy" id="110933"/>
    <lineage>
        <taxon>Bacteria</taxon>
        <taxon>Bacillati</taxon>
        <taxon>Actinomycetota</taxon>
        <taxon>Actinomycetes</taxon>
        <taxon>Micrococcales</taxon>
        <taxon>Microbacteriaceae</taxon>
        <taxon>Leifsonia</taxon>
    </lineage>
</organism>
<proteinExistence type="predicted"/>
<evidence type="ECO:0008006" key="3">
    <source>
        <dbReference type="Google" id="ProtNLM"/>
    </source>
</evidence>
<protein>
    <recommendedName>
        <fullName evidence="3">DUF1269 domain-containing family protein</fullName>
    </recommendedName>
</protein>